<sequence length="211" mass="23012">MARQARAILKRRVILEAAASVFNEYGYGASTIAQILERAAVTRGALYFHFCSKEALARSVLAEAVTTEGVRPQPLKLQEFVDVGLLLAHRLPREPLLSASLRLSVDQNARTLFGTRWPDWIEVAARLLQAGQERGEVLPHIIPAETGRIFIGAWTGVGLVSETLDPVPELTTDIAKFFDLLLPSIAVPSVLIKLDTSPGRVPRLLRAAGEG</sequence>
<dbReference type="Gene3D" id="1.10.357.10">
    <property type="entry name" value="Tetracycline Repressor, domain 2"/>
    <property type="match status" value="1"/>
</dbReference>
<dbReference type="SUPFAM" id="SSF48498">
    <property type="entry name" value="Tetracyclin repressor-like, C-terminal domain"/>
    <property type="match status" value="1"/>
</dbReference>
<dbReference type="EMBL" id="JAVREV010000008">
    <property type="protein sequence ID" value="MDT0444245.1"/>
    <property type="molecule type" value="Genomic_DNA"/>
</dbReference>
<organism evidence="6 7">
    <name type="scientific">Streptomyces johnsoniae</name>
    <dbReference type="NCBI Taxonomy" id="3075532"/>
    <lineage>
        <taxon>Bacteria</taxon>
        <taxon>Bacillati</taxon>
        <taxon>Actinomycetota</taxon>
        <taxon>Actinomycetes</taxon>
        <taxon>Kitasatosporales</taxon>
        <taxon>Streptomycetaceae</taxon>
        <taxon>Streptomyces</taxon>
    </lineage>
</organism>
<dbReference type="InterPro" id="IPR047923">
    <property type="entry name" value="ArpA-like"/>
</dbReference>
<keyword evidence="2 4" id="KW-0238">DNA-binding</keyword>
<dbReference type="Proteomes" id="UP001183615">
    <property type="component" value="Unassembled WGS sequence"/>
</dbReference>
<evidence type="ECO:0000256" key="2">
    <source>
        <dbReference type="ARBA" id="ARBA00023125"/>
    </source>
</evidence>
<keyword evidence="7" id="KW-1185">Reference proteome</keyword>
<dbReference type="SUPFAM" id="SSF46689">
    <property type="entry name" value="Homeodomain-like"/>
    <property type="match status" value="1"/>
</dbReference>
<dbReference type="InterPro" id="IPR009057">
    <property type="entry name" value="Homeodomain-like_sf"/>
</dbReference>
<dbReference type="Pfam" id="PF00440">
    <property type="entry name" value="TetR_N"/>
    <property type="match status" value="1"/>
</dbReference>
<reference evidence="7" key="1">
    <citation type="submission" date="2023-07" db="EMBL/GenBank/DDBJ databases">
        <title>30 novel species of actinomycetes from the DSMZ collection.</title>
        <authorList>
            <person name="Nouioui I."/>
        </authorList>
    </citation>
    <scope>NUCLEOTIDE SEQUENCE [LARGE SCALE GENOMIC DNA]</scope>
    <source>
        <strain evidence="7">DSM 41886</strain>
    </source>
</reference>
<evidence type="ECO:0000256" key="1">
    <source>
        <dbReference type="ARBA" id="ARBA00023015"/>
    </source>
</evidence>
<proteinExistence type="predicted"/>
<accession>A0ABU2S825</accession>
<name>A0ABU2S825_9ACTN</name>
<evidence type="ECO:0000256" key="3">
    <source>
        <dbReference type="ARBA" id="ARBA00023163"/>
    </source>
</evidence>
<dbReference type="PRINTS" id="PR00455">
    <property type="entry name" value="HTHTETR"/>
</dbReference>
<dbReference type="PANTHER" id="PTHR30055:SF234">
    <property type="entry name" value="HTH-TYPE TRANSCRIPTIONAL REGULATOR BETI"/>
    <property type="match status" value="1"/>
</dbReference>
<dbReference type="PANTHER" id="PTHR30055">
    <property type="entry name" value="HTH-TYPE TRANSCRIPTIONAL REGULATOR RUTR"/>
    <property type="match status" value="1"/>
</dbReference>
<dbReference type="InterPro" id="IPR023772">
    <property type="entry name" value="DNA-bd_HTH_TetR-type_CS"/>
</dbReference>
<feature type="domain" description="HTH tetR-type" evidence="5">
    <location>
        <begin position="8"/>
        <end position="68"/>
    </location>
</feature>
<dbReference type="InterPro" id="IPR001647">
    <property type="entry name" value="HTH_TetR"/>
</dbReference>
<evidence type="ECO:0000313" key="7">
    <source>
        <dbReference type="Proteomes" id="UP001183615"/>
    </source>
</evidence>
<evidence type="ECO:0000259" key="5">
    <source>
        <dbReference type="PROSITE" id="PS50977"/>
    </source>
</evidence>
<dbReference type="PROSITE" id="PS01081">
    <property type="entry name" value="HTH_TETR_1"/>
    <property type="match status" value="1"/>
</dbReference>
<keyword evidence="3" id="KW-0804">Transcription</keyword>
<feature type="DNA-binding region" description="H-T-H motif" evidence="4">
    <location>
        <begin position="31"/>
        <end position="50"/>
    </location>
</feature>
<protein>
    <submittedName>
        <fullName evidence="6">ScbR family autoregulator-binding transcription factor</fullName>
    </submittedName>
</protein>
<dbReference type="PROSITE" id="PS50977">
    <property type="entry name" value="HTH_TETR_2"/>
    <property type="match status" value="1"/>
</dbReference>
<evidence type="ECO:0000313" key="6">
    <source>
        <dbReference type="EMBL" id="MDT0444245.1"/>
    </source>
</evidence>
<dbReference type="NCBIfam" id="NF041196">
    <property type="entry name" value="ScbR_bind_reg"/>
    <property type="match status" value="1"/>
</dbReference>
<gene>
    <name evidence="6" type="ORF">RM779_16815</name>
</gene>
<evidence type="ECO:0000256" key="4">
    <source>
        <dbReference type="PROSITE-ProRule" id="PRU00335"/>
    </source>
</evidence>
<keyword evidence="1" id="KW-0805">Transcription regulation</keyword>
<dbReference type="InterPro" id="IPR050109">
    <property type="entry name" value="HTH-type_TetR-like_transc_reg"/>
</dbReference>
<comment type="caution">
    <text evidence="6">The sequence shown here is derived from an EMBL/GenBank/DDBJ whole genome shotgun (WGS) entry which is preliminary data.</text>
</comment>
<dbReference type="InterPro" id="IPR036271">
    <property type="entry name" value="Tet_transcr_reg_TetR-rel_C_sf"/>
</dbReference>